<gene>
    <name evidence="1" type="ORF">g.51860</name>
</gene>
<proteinExistence type="predicted"/>
<organism evidence="1">
    <name type="scientific">Lygus hesperus</name>
    <name type="common">Western plant bug</name>
    <dbReference type="NCBI Taxonomy" id="30085"/>
    <lineage>
        <taxon>Eukaryota</taxon>
        <taxon>Metazoa</taxon>
        <taxon>Ecdysozoa</taxon>
        <taxon>Arthropoda</taxon>
        <taxon>Hexapoda</taxon>
        <taxon>Insecta</taxon>
        <taxon>Pterygota</taxon>
        <taxon>Neoptera</taxon>
        <taxon>Paraneoptera</taxon>
        <taxon>Hemiptera</taxon>
        <taxon>Heteroptera</taxon>
        <taxon>Panheteroptera</taxon>
        <taxon>Cimicomorpha</taxon>
        <taxon>Miridae</taxon>
        <taxon>Mirini</taxon>
        <taxon>Lygus</taxon>
    </lineage>
</organism>
<protein>
    <submittedName>
        <fullName evidence="1">Uncharacterized protein</fullName>
    </submittedName>
</protein>
<reference evidence="1" key="1">
    <citation type="journal article" date="2016" name="Gigascience">
        <title>De novo construction of an expanded transcriptome assembly for the western tarnished plant bug, Lygus hesperus.</title>
        <authorList>
            <person name="Tassone E.E."/>
            <person name="Geib S.M."/>
            <person name="Hall B."/>
            <person name="Fabrick J.A."/>
            <person name="Brent C.S."/>
            <person name="Hull J.J."/>
        </authorList>
    </citation>
    <scope>NUCLEOTIDE SEQUENCE</scope>
</reference>
<dbReference type="AlphaFoldDB" id="A0A146LD85"/>
<name>A0A146LD85_LYGHE</name>
<evidence type="ECO:0000313" key="1">
    <source>
        <dbReference type="EMBL" id="JAQ05475.1"/>
    </source>
</evidence>
<dbReference type="EMBL" id="GDHC01013154">
    <property type="protein sequence ID" value="JAQ05475.1"/>
    <property type="molecule type" value="Transcribed_RNA"/>
</dbReference>
<feature type="non-terminal residue" evidence="1">
    <location>
        <position position="1"/>
    </location>
</feature>
<sequence>FFNRKIYTYQVYKKKDIDQLPPGSGASKRDLMYMDRFWTRFLRDLGDRGLFRGEMTVKRAERTEFCGLHSTRMLRGRRWRNLFSSVCVISRASSPTRCTEICPVRGSWTCSGLGSVVRLATRKVVELQK</sequence>
<accession>A0A146LD85</accession>